<dbReference type="InterPro" id="IPR000719">
    <property type="entry name" value="Prot_kinase_dom"/>
</dbReference>
<dbReference type="AlphaFoldDB" id="A0A922JR92"/>
<evidence type="ECO:0000256" key="13">
    <source>
        <dbReference type="ARBA" id="ARBA00023170"/>
    </source>
</evidence>
<feature type="domain" description="Gnk2-homologous" evidence="21">
    <location>
        <begin position="206"/>
        <end position="309"/>
    </location>
</feature>
<dbReference type="SUPFAM" id="SSF56112">
    <property type="entry name" value="Protein kinase-like (PK-like)"/>
    <property type="match status" value="1"/>
</dbReference>
<feature type="domain" description="Gnk2-homologous" evidence="21">
    <location>
        <begin position="94"/>
        <end position="200"/>
    </location>
</feature>
<feature type="transmembrane region" description="Helical" evidence="19">
    <location>
        <begin position="71"/>
        <end position="88"/>
    </location>
</feature>
<evidence type="ECO:0000256" key="6">
    <source>
        <dbReference type="ARBA" id="ARBA00022729"/>
    </source>
</evidence>
<keyword evidence="14" id="KW-0325">Glycoprotein</keyword>
<evidence type="ECO:0000256" key="2">
    <source>
        <dbReference type="ARBA" id="ARBA00022527"/>
    </source>
</evidence>
<evidence type="ECO:0000256" key="3">
    <source>
        <dbReference type="ARBA" id="ARBA00022553"/>
    </source>
</evidence>
<dbReference type="PROSITE" id="PS00108">
    <property type="entry name" value="PROTEIN_KINASE_ST"/>
    <property type="match status" value="1"/>
</dbReference>
<feature type="compositionally biased region" description="Polar residues" evidence="18">
    <location>
        <begin position="693"/>
        <end position="706"/>
    </location>
</feature>
<dbReference type="CDD" id="cd23509">
    <property type="entry name" value="Gnk2-like"/>
    <property type="match status" value="2"/>
</dbReference>
<name>A0A922JR92_CARIL</name>
<dbReference type="InterPro" id="IPR011009">
    <property type="entry name" value="Kinase-like_dom_sf"/>
</dbReference>
<feature type="transmembrane region" description="Helical" evidence="19">
    <location>
        <begin position="326"/>
        <end position="350"/>
    </location>
</feature>
<evidence type="ECO:0000256" key="14">
    <source>
        <dbReference type="ARBA" id="ARBA00023180"/>
    </source>
</evidence>
<evidence type="ECO:0000256" key="9">
    <source>
        <dbReference type="ARBA" id="ARBA00022777"/>
    </source>
</evidence>
<sequence length="712" mass="79582">MEAESLKHCTTFEGNPPLIYGQTHFHTRKSFSLPKHQNKRPHIRAGLVEAEQFFFFFPFILFHPASMSNPSFLVSTILCLFFFVNRCLSDPRATEAARVCSNRTAPTAERRTFVASFLESMDTVTPLIATQRYAAVVNGTGNNTVYAFGECMKDLSQTDCNVCFAQCKTQVLRCLPFQLGTRGGRLFYDGCFLRYDDYYFFTETVSLEDRTVCATKDFVGNDTVFSSNVKHLVRNLSVVAPKNDGFSAGSVTKGNITVFGLAQCWELVNGTACAECLANASAKIGSCAPKEEGRALNAGCYLRYSTQKFYFNSSEPVEESNRGRHLAVTLAATSSAFAFVLVIATVVFIVRKNVLKKRRERKQLGALLTTVNNSRLNFSYEILERATNYFHDSNKLGQGGSGAVYKGVLPDGKVVAIKRLFFNTRQWVDHFFNEVNLISDIHHKNLVKLLGCSITGPESLLVYEYVPNQSLHDYFSGKKNVQMLRWELRYKIILGTAEGLAYLHEESRIRIIHRDIKLGNILLDEDFAAKIADFGLARLFPEDKTHISTGVAGTLGYMAPEYVVRGKLTEKADIYSFGVLVIEVVCGKRNNAFSQSSYSLLQMVWNLHGTGRLSEAVDRDLEGMFQEEEASRLLKIGLLCVQASAELRPAMSTVVKMLTDSHEISQPTQPPFLNSSIAEIHQYIPPKTYSFEPGSQSHSSGNNMTESEIVPR</sequence>
<keyword evidence="2" id="KW-0723">Serine/threonine-protein kinase</keyword>
<dbReference type="Gene3D" id="1.10.510.10">
    <property type="entry name" value="Transferase(Phosphotransferase) domain 1"/>
    <property type="match status" value="1"/>
</dbReference>
<dbReference type="PROSITE" id="PS50011">
    <property type="entry name" value="PROTEIN_KINASE_DOM"/>
    <property type="match status" value="1"/>
</dbReference>
<keyword evidence="5 19" id="KW-0812">Transmembrane</keyword>
<dbReference type="GO" id="GO:0016020">
    <property type="term" value="C:membrane"/>
    <property type="evidence" value="ECO:0007669"/>
    <property type="project" value="UniProtKB-SubCell"/>
</dbReference>
<dbReference type="OrthoDB" id="1908121at2759"/>
<dbReference type="GO" id="GO:0005524">
    <property type="term" value="F:ATP binding"/>
    <property type="evidence" value="ECO:0007669"/>
    <property type="project" value="UniProtKB-UniRule"/>
</dbReference>
<dbReference type="GO" id="GO:0004674">
    <property type="term" value="F:protein serine/threonine kinase activity"/>
    <property type="evidence" value="ECO:0007669"/>
    <property type="project" value="UniProtKB-KW"/>
</dbReference>
<keyword evidence="10 17" id="KW-0067">ATP-binding</keyword>
<dbReference type="InterPro" id="IPR038408">
    <property type="entry name" value="GNK2_sf"/>
</dbReference>
<keyword evidence="3" id="KW-0597">Phosphoprotein</keyword>
<keyword evidence="9" id="KW-0418">Kinase</keyword>
<comment type="catalytic activity">
    <reaction evidence="16">
        <text>L-threonyl-[protein] + ATP = O-phospho-L-threonyl-[protein] + ADP + H(+)</text>
        <dbReference type="Rhea" id="RHEA:46608"/>
        <dbReference type="Rhea" id="RHEA-COMP:11060"/>
        <dbReference type="Rhea" id="RHEA-COMP:11605"/>
        <dbReference type="ChEBI" id="CHEBI:15378"/>
        <dbReference type="ChEBI" id="CHEBI:30013"/>
        <dbReference type="ChEBI" id="CHEBI:30616"/>
        <dbReference type="ChEBI" id="CHEBI:61977"/>
        <dbReference type="ChEBI" id="CHEBI:456216"/>
    </reaction>
</comment>
<dbReference type="InterPro" id="IPR008271">
    <property type="entry name" value="Ser/Thr_kinase_AS"/>
</dbReference>
<proteinExistence type="predicted"/>
<evidence type="ECO:0000256" key="11">
    <source>
        <dbReference type="ARBA" id="ARBA00022989"/>
    </source>
</evidence>
<dbReference type="FunFam" id="3.30.200.20:FF:001208">
    <property type="entry name" value="Putative DUF26-domain receptor-like protein kinase family protein"/>
    <property type="match status" value="1"/>
</dbReference>
<keyword evidence="4" id="KW-0808">Transferase</keyword>
<comment type="subcellular location">
    <subcellularLocation>
        <location evidence="1">Membrane</location>
        <topology evidence="1">Single-pass membrane protein</topology>
    </subcellularLocation>
</comment>
<dbReference type="Pfam" id="PF01657">
    <property type="entry name" value="Stress-antifung"/>
    <property type="match status" value="2"/>
</dbReference>
<evidence type="ECO:0000256" key="12">
    <source>
        <dbReference type="ARBA" id="ARBA00023136"/>
    </source>
</evidence>
<dbReference type="FunFam" id="3.30.430.20:FF:000005">
    <property type="entry name" value="Cysteine-rich receptor-like protein kinase 2"/>
    <property type="match status" value="1"/>
</dbReference>
<keyword evidence="13" id="KW-0675">Receptor</keyword>
<evidence type="ECO:0000256" key="15">
    <source>
        <dbReference type="ARBA" id="ARBA00047558"/>
    </source>
</evidence>
<feature type="region of interest" description="Disordered" evidence="18">
    <location>
        <begin position="688"/>
        <end position="712"/>
    </location>
</feature>
<accession>A0A922JR92</accession>
<dbReference type="FunFam" id="1.10.510.10:FF:000336">
    <property type="entry name" value="Cysteine-rich receptor-like protein kinase 2"/>
    <property type="match status" value="1"/>
</dbReference>
<comment type="catalytic activity">
    <reaction evidence="15">
        <text>L-seryl-[protein] + ATP = O-phospho-L-seryl-[protein] + ADP + H(+)</text>
        <dbReference type="Rhea" id="RHEA:17989"/>
        <dbReference type="Rhea" id="RHEA-COMP:9863"/>
        <dbReference type="Rhea" id="RHEA-COMP:11604"/>
        <dbReference type="ChEBI" id="CHEBI:15378"/>
        <dbReference type="ChEBI" id="CHEBI:29999"/>
        <dbReference type="ChEBI" id="CHEBI:30616"/>
        <dbReference type="ChEBI" id="CHEBI:83421"/>
        <dbReference type="ChEBI" id="CHEBI:456216"/>
    </reaction>
</comment>
<gene>
    <name evidence="22" type="ORF">I3842_05G181400</name>
</gene>
<keyword evidence="6" id="KW-0732">Signal</keyword>
<evidence type="ECO:0000256" key="19">
    <source>
        <dbReference type="SAM" id="Phobius"/>
    </source>
</evidence>
<evidence type="ECO:0000256" key="8">
    <source>
        <dbReference type="ARBA" id="ARBA00022741"/>
    </source>
</evidence>
<dbReference type="InterPro" id="IPR002902">
    <property type="entry name" value="GNK2"/>
</dbReference>
<evidence type="ECO:0000256" key="5">
    <source>
        <dbReference type="ARBA" id="ARBA00022692"/>
    </source>
</evidence>
<keyword evidence="12 19" id="KW-0472">Membrane</keyword>
<dbReference type="FunFam" id="3.30.430.20:FF:000015">
    <property type="entry name" value="Cysteine-rich receptor-like protein kinase 3"/>
    <property type="match status" value="1"/>
</dbReference>
<evidence type="ECO:0000256" key="16">
    <source>
        <dbReference type="ARBA" id="ARBA00047951"/>
    </source>
</evidence>
<feature type="binding site" evidence="17">
    <location>
        <position position="418"/>
    </location>
    <ligand>
        <name>ATP</name>
        <dbReference type="ChEBI" id="CHEBI:30616"/>
    </ligand>
</feature>
<evidence type="ECO:0000259" key="20">
    <source>
        <dbReference type="PROSITE" id="PS50011"/>
    </source>
</evidence>
<evidence type="ECO:0000256" key="17">
    <source>
        <dbReference type="PROSITE-ProRule" id="PRU10141"/>
    </source>
</evidence>
<dbReference type="PROSITE" id="PS51473">
    <property type="entry name" value="GNK2"/>
    <property type="match status" value="2"/>
</dbReference>
<evidence type="ECO:0000256" key="18">
    <source>
        <dbReference type="SAM" id="MobiDB-lite"/>
    </source>
</evidence>
<comment type="caution">
    <text evidence="22">The sequence shown here is derived from an EMBL/GenBank/DDBJ whole genome shotgun (WGS) entry which is preliminary data.</text>
</comment>
<dbReference type="PROSITE" id="PS00107">
    <property type="entry name" value="PROTEIN_KINASE_ATP"/>
    <property type="match status" value="1"/>
</dbReference>
<dbReference type="EMBL" id="CM031829">
    <property type="protein sequence ID" value="KAG6713994.1"/>
    <property type="molecule type" value="Genomic_DNA"/>
</dbReference>
<evidence type="ECO:0000313" key="23">
    <source>
        <dbReference type="Proteomes" id="UP000811246"/>
    </source>
</evidence>
<evidence type="ECO:0000256" key="1">
    <source>
        <dbReference type="ARBA" id="ARBA00004167"/>
    </source>
</evidence>
<dbReference type="InterPro" id="IPR017441">
    <property type="entry name" value="Protein_kinase_ATP_BS"/>
</dbReference>
<dbReference type="Gene3D" id="3.30.200.20">
    <property type="entry name" value="Phosphorylase Kinase, domain 1"/>
    <property type="match status" value="1"/>
</dbReference>
<dbReference type="Gene3D" id="3.30.430.20">
    <property type="entry name" value="Gnk2 domain, C-X8-C-X2-C motif"/>
    <property type="match status" value="2"/>
</dbReference>
<dbReference type="PANTHER" id="PTHR47973">
    <property type="entry name" value="CYSTEINE-RICH RECEPTOR-LIKE PROTEIN KINASE 3"/>
    <property type="match status" value="1"/>
</dbReference>
<evidence type="ECO:0000259" key="21">
    <source>
        <dbReference type="PROSITE" id="PS51473"/>
    </source>
</evidence>
<dbReference type="InterPro" id="IPR052059">
    <property type="entry name" value="CR_Ser/Thr_kinase"/>
</dbReference>
<dbReference type="Proteomes" id="UP000811246">
    <property type="component" value="Chromosome 5"/>
</dbReference>
<evidence type="ECO:0000313" key="22">
    <source>
        <dbReference type="EMBL" id="KAG6713994.1"/>
    </source>
</evidence>
<feature type="domain" description="Protein kinase" evidence="20">
    <location>
        <begin position="390"/>
        <end position="673"/>
    </location>
</feature>
<evidence type="ECO:0000256" key="4">
    <source>
        <dbReference type="ARBA" id="ARBA00022679"/>
    </source>
</evidence>
<dbReference type="Pfam" id="PF00069">
    <property type="entry name" value="Pkinase"/>
    <property type="match status" value="1"/>
</dbReference>
<protein>
    <recommendedName>
        <fullName evidence="24">Cysteine-rich receptor-like protein kinase 3</fullName>
    </recommendedName>
</protein>
<reference evidence="22" key="1">
    <citation type="submission" date="2021-01" db="EMBL/GenBank/DDBJ databases">
        <authorList>
            <person name="Lovell J.T."/>
            <person name="Bentley N."/>
            <person name="Bhattarai G."/>
            <person name="Jenkins J.W."/>
            <person name="Sreedasyam A."/>
            <person name="Alarcon Y."/>
            <person name="Bock C."/>
            <person name="Boston L."/>
            <person name="Carlson J."/>
            <person name="Cervantes K."/>
            <person name="Clermont K."/>
            <person name="Krom N."/>
            <person name="Kubenka K."/>
            <person name="Mamidi S."/>
            <person name="Mattison C."/>
            <person name="Monteros M."/>
            <person name="Pisani C."/>
            <person name="Plott C."/>
            <person name="Rajasekar S."/>
            <person name="Rhein H.S."/>
            <person name="Rohla C."/>
            <person name="Song M."/>
            <person name="Hilaire R.S."/>
            <person name="Shu S."/>
            <person name="Wells L."/>
            <person name="Wang X."/>
            <person name="Webber J."/>
            <person name="Heerema R.J."/>
            <person name="Klein P."/>
            <person name="Conner P."/>
            <person name="Grauke L."/>
            <person name="Grimwood J."/>
            <person name="Schmutz J."/>
            <person name="Randall J.J."/>
        </authorList>
    </citation>
    <scope>NUCLEOTIDE SEQUENCE</scope>
    <source>
        <tissue evidence="22">Leaf</tissue>
    </source>
</reference>
<evidence type="ECO:0008006" key="24">
    <source>
        <dbReference type="Google" id="ProtNLM"/>
    </source>
</evidence>
<dbReference type="SMART" id="SM00220">
    <property type="entry name" value="S_TKc"/>
    <property type="match status" value="1"/>
</dbReference>
<keyword evidence="7" id="KW-0677">Repeat</keyword>
<keyword evidence="8 17" id="KW-0547">Nucleotide-binding</keyword>
<dbReference type="CDD" id="cd14066">
    <property type="entry name" value="STKc_IRAK"/>
    <property type="match status" value="1"/>
</dbReference>
<evidence type="ECO:0000256" key="7">
    <source>
        <dbReference type="ARBA" id="ARBA00022737"/>
    </source>
</evidence>
<evidence type="ECO:0000256" key="10">
    <source>
        <dbReference type="ARBA" id="ARBA00022840"/>
    </source>
</evidence>
<organism evidence="22 23">
    <name type="scientific">Carya illinoinensis</name>
    <name type="common">Pecan</name>
    <dbReference type="NCBI Taxonomy" id="32201"/>
    <lineage>
        <taxon>Eukaryota</taxon>
        <taxon>Viridiplantae</taxon>
        <taxon>Streptophyta</taxon>
        <taxon>Embryophyta</taxon>
        <taxon>Tracheophyta</taxon>
        <taxon>Spermatophyta</taxon>
        <taxon>Magnoliopsida</taxon>
        <taxon>eudicotyledons</taxon>
        <taxon>Gunneridae</taxon>
        <taxon>Pentapetalae</taxon>
        <taxon>rosids</taxon>
        <taxon>fabids</taxon>
        <taxon>Fagales</taxon>
        <taxon>Juglandaceae</taxon>
        <taxon>Carya</taxon>
    </lineage>
</organism>
<keyword evidence="11 19" id="KW-1133">Transmembrane helix</keyword>